<keyword evidence="3 6" id="KW-0731">Sigma factor</keyword>
<dbReference type="InterPro" id="IPR007627">
    <property type="entry name" value="RNA_pol_sigma70_r2"/>
</dbReference>
<dbReference type="GO" id="GO:0003677">
    <property type="term" value="F:DNA binding"/>
    <property type="evidence" value="ECO:0007669"/>
    <property type="project" value="UniProtKB-KW"/>
</dbReference>
<dbReference type="Gene3D" id="1.10.1740.10">
    <property type="match status" value="1"/>
</dbReference>
<dbReference type="Proteomes" id="UP000183868">
    <property type="component" value="Chromosome"/>
</dbReference>
<dbReference type="RefSeq" id="WP_006927861.1">
    <property type="nucleotide sequence ID" value="NZ_CM001402.1"/>
</dbReference>
<dbReference type="NCBIfam" id="TIGR02937">
    <property type="entry name" value="sigma70-ECF"/>
    <property type="match status" value="1"/>
</dbReference>
<feature type="domain" description="RNA polymerase sigma-70 region 2" evidence="7">
    <location>
        <begin position="27"/>
        <end position="93"/>
    </location>
</feature>
<evidence type="ECO:0000256" key="2">
    <source>
        <dbReference type="ARBA" id="ARBA00023015"/>
    </source>
</evidence>
<evidence type="ECO:0000313" key="9">
    <source>
        <dbReference type="EMBL" id="APF20690.1"/>
    </source>
</evidence>
<dbReference type="InParanoid" id="H1XX72"/>
<dbReference type="Gene3D" id="1.10.10.10">
    <property type="entry name" value="Winged helix-like DNA-binding domain superfamily/Winged helix DNA-binding domain"/>
    <property type="match status" value="1"/>
</dbReference>
<reference evidence="9 12" key="2">
    <citation type="submission" date="2016-11" db="EMBL/GenBank/DDBJ databases">
        <title>Genomic analysis of Caldithrix abyssi and proposal of a novel bacterial phylum Caldithrichaeota.</title>
        <authorList>
            <person name="Kublanov I."/>
            <person name="Sigalova O."/>
            <person name="Gavrilov S."/>
            <person name="Lebedinsky A."/>
            <person name="Ivanova N."/>
            <person name="Daum C."/>
            <person name="Reddy T."/>
            <person name="Klenk H.P."/>
            <person name="Goker M."/>
            <person name="Reva O."/>
            <person name="Miroshnichenko M."/>
            <person name="Kyprides N."/>
            <person name="Woyke T."/>
            <person name="Gelfand M."/>
        </authorList>
    </citation>
    <scope>NUCLEOTIDE SEQUENCE [LARGE SCALE GENOMIC DNA]</scope>
    <source>
        <strain evidence="9 12">LF13</strain>
    </source>
</reference>
<evidence type="ECO:0000256" key="4">
    <source>
        <dbReference type="ARBA" id="ARBA00023125"/>
    </source>
</evidence>
<evidence type="ECO:0000313" key="12">
    <source>
        <dbReference type="Proteomes" id="UP000183868"/>
    </source>
</evidence>
<dbReference type="KEGG" id="caby:Cabys_3945"/>
<dbReference type="GO" id="GO:0016987">
    <property type="term" value="F:sigma factor activity"/>
    <property type="evidence" value="ECO:0007669"/>
    <property type="project" value="UniProtKB-KW"/>
</dbReference>
<dbReference type="Pfam" id="PF08281">
    <property type="entry name" value="Sigma70_r4_2"/>
    <property type="match status" value="1"/>
</dbReference>
<protein>
    <recommendedName>
        <fullName evidence="6">RNA polymerase sigma factor</fullName>
    </recommendedName>
</protein>
<comment type="similarity">
    <text evidence="1 6">Belongs to the sigma-70 factor family. ECF subfamily.</text>
</comment>
<evidence type="ECO:0000259" key="8">
    <source>
        <dbReference type="Pfam" id="PF08281"/>
    </source>
</evidence>
<dbReference type="FunCoup" id="H1XX72">
    <property type="interactions" value="268"/>
</dbReference>
<dbReference type="PaxDb" id="880073-Calab_1183"/>
<dbReference type="STRING" id="880073.Cabys_3945"/>
<organism evidence="10 11">
    <name type="scientific">Caldithrix abyssi DSM 13497</name>
    <dbReference type="NCBI Taxonomy" id="880073"/>
    <lineage>
        <taxon>Bacteria</taxon>
        <taxon>Pseudomonadati</taxon>
        <taxon>Calditrichota</taxon>
        <taxon>Calditrichia</taxon>
        <taxon>Calditrichales</taxon>
        <taxon>Calditrichaceae</taxon>
        <taxon>Caldithrix</taxon>
    </lineage>
</organism>
<dbReference type="EMBL" id="CM001402">
    <property type="protein sequence ID" value="EHO40809.1"/>
    <property type="molecule type" value="Genomic_DNA"/>
</dbReference>
<dbReference type="eggNOG" id="COG1595">
    <property type="taxonomic scope" value="Bacteria"/>
</dbReference>
<dbReference type="Proteomes" id="UP000004671">
    <property type="component" value="Chromosome"/>
</dbReference>
<dbReference type="InterPro" id="IPR014284">
    <property type="entry name" value="RNA_pol_sigma-70_dom"/>
</dbReference>
<reference evidence="10 11" key="1">
    <citation type="submission" date="2011-09" db="EMBL/GenBank/DDBJ databases">
        <title>The permanent draft genome of Caldithrix abyssi DSM 13497.</title>
        <authorList>
            <consortium name="US DOE Joint Genome Institute (JGI-PGF)"/>
            <person name="Lucas S."/>
            <person name="Han J."/>
            <person name="Lapidus A."/>
            <person name="Bruce D."/>
            <person name="Goodwin L."/>
            <person name="Pitluck S."/>
            <person name="Peters L."/>
            <person name="Kyrpides N."/>
            <person name="Mavromatis K."/>
            <person name="Ivanova N."/>
            <person name="Mikhailova N."/>
            <person name="Chertkov O."/>
            <person name="Detter J.C."/>
            <person name="Tapia R."/>
            <person name="Han C."/>
            <person name="Land M."/>
            <person name="Hauser L."/>
            <person name="Markowitz V."/>
            <person name="Cheng J.-F."/>
            <person name="Hugenholtz P."/>
            <person name="Woyke T."/>
            <person name="Wu D."/>
            <person name="Spring S."/>
            <person name="Brambilla E."/>
            <person name="Klenk H.-P."/>
            <person name="Eisen J.A."/>
        </authorList>
    </citation>
    <scope>NUCLEOTIDE SEQUENCE [LARGE SCALE GENOMIC DNA]</scope>
    <source>
        <strain evidence="10 11">DSM 13497</strain>
    </source>
</reference>
<dbReference type="SUPFAM" id="SSF88659">
    <property type="entry name" value="Sigma3 and sigma4 domains of RNA polymerase sigma factors"/>
    <property type="match status" value="1"/>
</dbReference>
<keyword evidence="2 6" id="KW-0805">Transcription regulation</keyword>
<dbReference type="AlphaFoldDB" id="H1XX72"/>
<keyword evidence="11" id="KW-1185">Reference proteome</keyword>
<keyword evidence="5 6" id="KW-0804">Transcription</keyword>
<proteinExistence type="inferred from homology"/>
<dbReference type="EMBL" id="CP018099">
    <property type="protein sequence ID" value="APF20690.1"/>
    <property type="molecule type" value="Genomic_DNA"/>
</dbReference>
<evidence type="ECO:0000256" key="1">
    <source>
        <dbReference type="ARBA" id="ARBA00010641"/>
    </source>
</evidence>
<dbReference type="InterPro" id="IPR013325">
    <property type="entry name" value="RNA_pol_sigma_r2"/>
</dbReference>
<dbReference type="OrthoDB" id="9785675at2"/>
<dbReference type="InterPro" id="IPR000838">
    <property type="entry name" value="RNA_pol_sigma70_ECF_CS"/>
</dbReference>
<dbReference type="InterPro" id="IPR039425">
    <property type="entry name" value="RNA_pol_sigma-70-like"/>
</dbReference>
<dbReference type="SUPFAM" id="SSF88946">
    <property type="entry name" value="Sigma2 domain of RNA polymerase sigma factors"/>
    <property type="match status" value="1"/>
</dbReference>
<evidence type="ECO:0000313" key="10">
    <source>
        <dbReference type="EMBL" id="EHO40809.1"/>
    </source>
</evidence>
<dbReference type="InterPro" id="IPR013324">
    <property type="entry name" value="RNA_pol_sigma_r3/r4-like"/>
</dbReference>
<dbReference type="GO" id="GO:0006352">
    <property type="term" value="P:DNA-templated transcription initiation"/>
    <property type="evidence" value="ECO:0007669"/>
    <property type="project" value="InterPro"/>
</dbReference>
<dbReference type="PANTHER" id="PTHR43133">
    <property type="entry name" value="RNA POLYMERASE ECF-TYPE SIGMA FACTO"/>
    <property type="match status" value="1"/>
</dbReference>
<evidence type="ECO:0000256" key="5">
    <source>
        <dbReference type="ARBA" id="ARBA00023163"/>
    </source>
</evidence>
<evidence type="ECO:0000313" key="11">
    <source>
        <dbReference type="Proteomes" id="UP000004671"/>
    </source>
</evidence>
<dbReference type="HOGENOM" id="CLU_047691_3_0_0"/>
<keyword evidence="4 6" id="KW-0238">DNA-binding</keyword>
<sequence>MVQKKKRADYELVKKAKAGDGRAYDQLMEMYHDAVFNIILRMVHNRQEAEDLTQETFIKAYNSINSFNEEYAFSTWLFKIATNHCIDFFRKRKLVTYSMDEPIKYKDDEIAHEYADSDPTVDKKMVDGEKSNIIKQAIEQLPDKYRMAIILRHHEEKSYEEIAEILNLPLGTVKARIFRAREMLKKILKDALF</sequence>
<evidence type="ECO:0000256" key="3">
    <source>
        <dbReference type="ARBA" id="ARBA00023082"/>
    </source>
</evidence>
<name>H1XX72_CALAY</name>
<gene>
    <name evidence="9" type="ORF">Cabys_3945</name>
    <name evidence="10" type="ORF">Calab_1183</name>
</gene>
<accession>H1XX72</accession>
<dbReference type="Pfam" id="PF04542">
    <property type="entry name" value="Sigma70_r2"/>
    <property type="match status" value="1"/>
</dbReference>
<dbReference type="InterPro" id="IPR013249">
    <property type="entry name" value="RNA_pol_sigma70_r4_t2"/>
</dbReference>
<feature type="domain" description="RNA polymerase sigma factor 70 region 4 type 2" evidence="8">
    <location>
        <begin position="132"/>
        <end position="184"/>
    </location>
</feature>
<evidence type="ECO:0000259" key="7">
    <source>
        <dbReference type="Pfam" id="PF04542"/>
    </source>
</evidence>
<evidence type="ECO:0000256" key="6">
    <source>
        <dbReference type="RuleBase" id="RU000716"/>
    </source>
</evidence>
<dbReference type="PROSITE" id="PS01063">
    <property type="entry name" value="SIGMA70_ECF"/>
    <property type="match status" value="1"/>
</dbReference>
<dbReference type="CDD" id="cd06171">
    <property type="entry name" value="Sigma70_r4"/>
    <property type="match status" value="1"/>
</dbReference>
<dbReference type="InterPro" id="IPR036388">
    <property type="entry name" value="WH-like_DNA-bd_sf"/>
</dbReference>
<dbReference type="PANTHER" id="PTHR43133:SF51">
    <property type="entry name" value="RNA POLYMERASE SIGMA FACTOR"/>
    <property type="match status" value="1"/>
</dbReference>